<dbReference type="AlphaFoldDB" id="A0A0D5LSB4"/>
<evidence type="ECO:0000256" key="2">
    <source>
        <dbReference type="ARBA" id="ARBA00022989"/>
    </source>
</evidence>
<keyword evidence="2 4" id="KW-1133">Transmembrane helix</keyword>
<name>A0A0D5LSB4_MAREN</name>
<keyword evidence="1 4" id="KW-0812">Transmembrane</keyword>
<evidence type="ECO:0000256" key="1">
    <source>
        <dbReference type="ARBA" id="ARBA00022692"/>
    </source>
</evidence>
<dbReference type="PANTHER" id="PTHR42910">
    <property type="entry name" value="TRANSPORTER SCO4007-RELATED"/>
    <property type="match status" value="1"/>
</dbReference>
<proteinExistence type="predicted"/>
<gene>
    <name evidence="6" type="ORF">TM49_12220</name>
</gene>
<feature type="transmembrane region" description="Helical" evidence="4">
    <location>
        <begin position="238"/>
        <end position="256"/>
    </location>
</feature>
<dbReference type="CDD" id="cd17324">
    <property type="entry name" value="MFS_NepI_like"/>
    <property type="match status" value="1"/>
</dbReference>
<dbReference type="KEGG" id="mey:TM49_12220"/>
<protein>
    <submittedName>
        <fullName evidence="6">MFS transporter</fullName>
    </submittedName>
</protein>
<dbReference type="RefSeq" id="WP_045681581.1">
    <property type="nucleotide sequence ID" value="NZ_CP010803.1"/>
</dbReference>
<feature type="transmembrane region" description="Helical" evidence="4">
    <location>
        <begin position="128"/>
        <end position="150"/>
    </location>
</feature>
<dbReference type="SUPFAM" id="SSF103473">
    <property type="entry name" value="MFS general substrate transporter"/>
    <property type="match status" value="1"/>
</dbReference>
<dbReference type="PROSITE" id="PS50850">
    <property type="entry name" value="MFS"/>
    <property type="match status" value="1"/>
</dbReference>
<dbReference type="InterPro" id="IPR036259">
    <property type="entry name" value="MFS_trans_sf"/>
</dbReference>
<evidence type="ECO:0000259" key="5">
    <source>
        <dbReference type="PROSITE" id="PS50850"/>
    </source>
</evidence>
<evidence type="ECO:0000313" key="6">
    <source>
        <dbReference type="EMBL" id="AJY46263.1"/>
    </source>
</evidence>
<dbReference type="Proteomes" id="UP000032611">
    <property type="component" value="Chromosome"/>
</dbReference>
<accession>A0A0D5LSB4</accession>
<dbReference type="InterPro" id="IPR011701">
    <property type="entry name" value="MFS"/>
</dbReference>
<feature type="transmembrane region" description="Helical" evidence="4">
    <location>
        <begin position="71"/>
        <end position="89"/>
    </location>
</feature>
<feature type="transmembrane region" description="Helical" evidence="4">
    <location>
        <begin position="156"/>
        <end position="178"/>
    </location>
</feature>
<feature type="transmembrane region" description="Helical" evidence="4">
    <location>
        <begin position="359"/>
        <end position="377"/>
    </location>
</feature>
<dbReference type="HOGENOM" id="CLU_001265_23_0_5"/>
<feature type="transmembrane region" description="Helical" evidence="4">
    <location>
        <begin position="95"/>
        <end position="116"/>
    </location>
</feature>
<feature type="transmembrane region" description="Helical" evidence="4">
    <location>
        <begin position="294"/>
        <end position="314"/>
    </location>
</feature>
<reference evidence="6 7" key="1">
    <citation type="journal article" date="2015" name="Genome Announc.">
        <title>Complete genome sequence of Martelella endophytica YC6887, which has antifungal activity associated with a halophyte.</title>
        <authorList>
            <person name="Khan A."/>
            <person name="Khan H."/>
            <person name="Chung E.J."/>
            <person name="Hossain M.T."/>
            <person name="Chung Y.R."/>
        </authorList>
    </citation>
    <scope>NUCLEOTIDE SEQUENCE [LARGE SCALE GENOMIC DNA]</scope>
    <source>
        <strain evidence="6">YC6887</strain>
    </source>
</reference>
<feature type="transmembrane region" description="Helical" evidence="4">
    <location>
        <begin position="38"/>
        <end position="59"/>
    </location>
</feature>
<dbReference type="InterPro" id="IPR020846">
    <property type="entry name" value="MFS_dom"/>
</dbReference>
<organism evidence="6 7">
    <name type="scientific">Martelella endophytica</name>
    <dbReference type="NCBI Taxonomy" id="1486262"/>
    <lineage>
        <taxon>Bacteria</taxon>
        <taxon>Pseudomonadati</taxon>
        <taxon>Pseudomonadota</taxon>
        <taxon>Alphaproteobacteria</taxon>
        <taxon>Hyphomicrobiales</taxon>
        <taxon>Aurantimonadaceae</taxon>
        <taxon>Martelella</taxon>
    </lineage>
</organism>
<sequence>MSPAMTLLFAVAGGIAVGNLYWAQPLLADIAEKTGVATGTASLLVTVTQIGYALGILLFVPLGDVLNRRRVIPVAMALSAIALAAAAFAPGFAPLAVALAAVGLLTTGGQMLPPLAGALATPDQRGRVLGTVASGMLTGILVSRTVAGFLAEAFGWRAVFAIAAFATLLMAALLARLVPHLESQTQISYPKLLASVFTAIRDYAVVRTTLVMGACTFGVFSLFWTGLTFLLTDEPYNYSLSQIGLVGLAGLAGALAAKNAGRLHDKGLAVGAQGIAFLVTLACLLVAALWSTSILVIIAIVIVLDAAIQSVNVLNQIRLISVGPEARSRMNSAFVTSNFIGGAIGSALAGAVWPAAGWTGLMIAAGVLILIASFFWLTGRPAFSKLAAA</sequence>
<feature type="transmembrane region" description="Helical" evidence="4">
    <location>
        <begin position="334"/>
        <end position="353"/>
    </location>
</feature>
<dbReference type="PATRIC" id="fig|1486262.3.peg.2529"/>
<evidence type="ECO:0000256" key="3">
    <source>
        <dbReference type="ARBA" id="ARBA00023136"/>
    </source>
</evidence>
<dbReference type="GO" id="GO:0022857">
    <property type="term" value="F:transmembrane transporter activity"/>
    <property type="evidence" value="ECO:0007669"/>
    <property type="project" value="InterPro"/>
</dbReference>
<dbReference type="PANTHER" id="PTHR42910:SF1">
    <property type="entry name" value="MAJOR FACILITATOR SUPERFAMILY (MFS) PROFILE DOMAIN-CONTAINING PROTEIN"/>
    <property type="match status" value="1"/>
</dbReference>
<keyword evidence="7" id="KW-1185">Reference proteome</keyword>
<dbReference type="EMBL" id="CP010803">
    <property type="protein sequence ID" value="AJY46263.1"/>
    <property type="molecule type" value="Genomic_DNA"/>
</dbReference>
<feature type="transmembrane region" description="Helical" evidence="4">
    <location>
        <begin position="210"/>
        <end position="232"/>
    </location>
</feature>
<dbReference type="STRING" id="1486262.TM49_12220"/>
<keyword evidence="3 4" id="KW-0472">Membrane</keyword>
<dbReference type="OrthoDB" id="9815356at2"/>
<feature type="transmembrane region" description="Helical" evidence="4">
    <location>
        <begin position="268"/>
        <end position="288"/>
    </location>
</feature>
<dbReference type="Gene3D" id="1.20.1250.20">
    <property type="entry name" value="MFS general substrate transporter like domains"/>
    <property type="match status" value="1"/>
</dbReference>
<feature type="domain" description="Major facilitator superfamily (MFS) profile" evidence="5">
    <location>
        <begin position="1"/>
        <end position="384"/>
    </location>
</feature>
<evidence type="ECO:0000256" key="4">
    <source>
        <dbReference type="SAM" id="Phobius"/>
    </source>
</evidence>
<evidence type="ECO:0000313" key="7">
    <source>
        <dbReference type="Proteomes" id="UP000032611"/>
    </source>
</evidence>
<dbReference type="Pfam" id="PF07690">
    <property type="entry name" value="MFS_1"/>
    <property type="match status" value="1"/>
</dbReference>